<organism evidence="1">
    <name type="scientific">viral metagenome</name>
    <dbReference type="NCBI Taxonomy" id="1070528"/>
    <lineage>
        <taxon>unclassified sequences</taxon>
        <taxon>metagenomes</taxon>
        <taxon>organismal metagenomes</taxon>
    </lineage>
</organism>
<proteinExistence type="predicted"/>
<dbReference type="EMBL" id="MN740307">
    <property type="protein sequence ID" value="QHT99313.1"/>
    <property type="molecule type" value="Genomic_DNA"/>
</dbReference>
<protein>
    <submittedName>
        <fullName evidence="1">Uncharacterized protein</fullName>
    </submittedName>
</protein>
<name>A0A6C0J6Q8_9ZZZZ</name>
<dbReference type="AlphaFoldDB" id="A0A6C0J6Q8"/>
<sequence>MSSEENVFTISPYTMTPTVVTNVTVSVISLDLGKSVTMGVTYLDNNNRAVDRKHVIIEGEEYDVWGLDDQYIVNLALQKLGLARV</sequence>
<accession>A0A6C0J6Q8</accession>
<evidence type="ECO:0000313" key="1">
    <source>
        <dbReference type="EMBL" id="QHT99313.1"/>
    </source>
</evidence>
<reference evidence="1" key="1">
    <citation type="journal article" date="2020" name="Nature">
        <title>Giant virus diversity and host interactions through global metagenomics.</title>
        <authorList>
            <person name="Schulz F."/>
            <person name="Roux S."/>
            <person name="Paez-Espino D."/>
            <person name="Jungbluth S."/>
            <person name="Walsh D.A."/>
            <person name="Denef V.J."/>
            <person name="McMahon K.D."/>
            <person name="Konstantinidis K.T."/>
            <person name="Eloe-Fadrosh E.A."/>
            <person name="Kyrpides N.C."/>
            <person name="Woyke T."/>
        </authorList>
    </citation>
    <scope>NUCLEOTIDE SEQUENCE</scope>
    <source>
        <strain evidence="1">GVMAG-M-3300025699-48</strain>
    </source>
</reference>